<feature type="domain" description="EAL" evidence="1">
    <location>
        <begin position="1"/>
        <end position="73"/>
    </location>
</feature>
<reference evidence="2 3" key="1">
    <citation type="submission" date="2015-11" db="EMBL/GenBank/DDBJ databases">
        <title>Expanding the genomic diversity of Burkholderia species for the development of highly accurate diagnostics.</title>
        <authorList>
            <person name="Sahl J."/>
            <person name="Keim P."/>
            <person name="Wagner D."/>
        </authorList>
    </citation>
    <scope>NUCLEOTIDE SEQUENCE [LARGE SCALE GENOMIC DNA]</scope>
    <source>
        <strain evidence="2 3">MSMB1808WGS</strain>
    </source>
</reference>
<dbReference type="EMBL" id="LPBJ01000038">
    <property type="protein sequence ID" value="KVQ00214.1"/>
    <property type="molecule type" value="Genomic_DNA"/>
</dbReference>
<dbReference type="InterPro" id="IPR050706">
    <property type="entry name" value="Cyclic-di-GMP_PDE-like"/>
</dbReference>
<dbReference type="GO" id="GO:0071111">
    <property type="term" value="F:cyclic-guanylate-specific phosphodiesterase activity"/>
    <property type="evidence" value="ECO:0007669"/>
    <property type="project" value="InterPro"/>
</dbReference>
<accession>A0AAW3MVB9</accession>
<organism evidence="2 3">
    <name type="scientific">Burkholderia ubonensis</name>
    <dbReference type="NCBI Taxonomy" id="101571"/>
    <lineage>
        <taxon>Bacteria</taxon>
        <taxon>Pseudomonadati</taxon>
        <taxon>Pseudomonadota</taxon>
        <taxon>Betaproteobacteria</taxon>
        <taxon>Burkholderiales</taxon>
        <taxon>Burkholderiaceae</taxon>
        <taxon>Burkholderia</taxon>
        <taxon>Burkholderia cepacia complex</taxon>
    </lineage>
</organism>
<dbReference type="SUPFAM" id="SSF141868">
    <property type="entry name" value="EAL domain-like"/>
    <property type="match status" value="1"/>
</dbReference>
<dbReference type="AlphaFoldDB" id="A0AAW3MVB9"/>
<proteinExistence type="predicted"/>
<protein>
    <recommendedName>
        <fullName evidence="1">EAL domain-containing protein</fullName>
    </recommendedName>
</protein>
<dbReference type="Proteomes" id="UP000056453">
    <property type="component" value="Unassembled WGS sequence"/>
</dbReference>
<gene>
    <name evidence="2" type="ORF">WJ96_35315</name>
</gene>
<evidence type="ECO:0000313" key="3">
    <source>
        <dbReference type="Proteomes" id="UP000056453"/>
    </source>
</evidence>
<dbReference type="PANTHER" id="PTHR33121:SF70">
    <property type="entry name" value="SIGNALING PROTEIN YKOW"/>
    <property type="match status" value="1"/>
</dbReference>
<comment type="caution">
    <text evidence="2">The sequence shown here is derived from an EMBL/GenBank/DDBJ whole genome shotgun (WGS) entry which is preliminary data.</text>
</comment>
<dbReference type="Gene3D" id="3.20.20.450">
    <property type="entry name" value="EAL domain"/>
    <property type="match status" value="1"/>
</dbReference>
<dbReference type="InterPro" id="IPR035919">
    <property type="entry name" value="EAL_sf"/>
</dbReference>
<dbReference type="InterPro" id="IPR001633">
    <property type="entry name" value="EAL_dom"/>
</dbReference>
<sequence length="73" mass="8132">MFLKNVPESDRAGRVLKSILNLCSQLQLSVVVEGVENEAQFNWLASYGDVEVQGMYVGKPQSDFVTAMLPNRN</sequence>
<keyword evidence="3" id="KW-1185">Reference proteome</keyword>
<dbReference type="Pfam" id="PF00563">
    <property type="entry name" value="EAL"/>
    <property type="match status" value="1"/>
</dbReference>
<evidence type="ECO:0000259" key="1">
    <source>
        <dbReference type="PROSITE" id="PS50883"/>
    </source>
</evidence>
<dbReference type="PANTHER" id="PTHR33121">
    <property type="entry name" value="CYCLIC DI-GMP PHOSPHODIESTERASE PDEF"/>
    <property type="match status" value="1"/>
</dbReference>
<dbReference type="PROSITE" id="PS50883">
    <property type="entry name" value="EAL"/>
    <property type="match status" value="1"/>
</dbReference>
<name>A0AAW3MVB9_9BURK</name>
<evidence type="ECO:0000313" key="2">
    <source>
        <dbReference type="EMBL" id="KVQ00214.1"/>
    </source>
</evidence>